<gene>
    <name evidence="2" type="ORF">SAMN05443245_0939</name>
</gene>
<reference evidence="3" key="1">
    <citation type="submission" date="2016-10" db="EMBL/GenBank/DDBJ databases">
        <authorList>
            <person name="Varghese N."/>
        </authorList>
    </citation>
    <scope>NUCLEOTIDE SEQUENCE [LARGE SCALE GENOMIC DNA]</scope>
    <source>
        <strain evidence="3">GAS106B</strain>
    </source>
</reference>
<organism evidence="2 3">
    <name type="scientific">Paraburkholderia fungorum</name>
    <dbReference type="NCBI Taxonomy" id="134537"/>
    <lineage>
        <taxon>Bacteria</taxon>
        <taxon>Pseudomonadati</taxon>
        <taxon>Pseudomonadota</taxon>
        <taxon>Betaproteobacteria</taxon>
        <taxon>Burkholderiales</taxon>
        <taxon>Burkholderiaceae</taxon>
        <taxon>Paraburkholderia</taxon>
    </lineage>
</organism>
<sequence length="319" mass="34235">MTLRVLVTGANGFVGRAVSRVLLQRGDSVVGAVRHAQTAADGVREWLLDVDDFKGIEQRWPVAMQCDAVIHCAARVHLMNDTSADPLAAYRGTNVEGALRVAAAARRVGARRFVFVSSIKAVGESSAGAPIKETDVAGPTDPYGISKLEAERALLAYGRESGLEIVIVRPPLVYGPGVRANFLQLMSAIAKGVPLPLGAISARRSLVFVDNLADALVHCTTDPRAVGQTFHVTDGRDLSVAELARALARQLHVPARLIPVPVGMLRLAGRVTGRSAQVDRLIGELRLDSSHLCECLGWYPPHTVEHGLLETAAWYRSTH</sequence>
<evidence type="ECO:0000259" key="1">
    <source>
        <dbReference type="Pfam" id="PF01370"/>
    </source>
</evidence>
<dbReference type="Pfam" id="PF01370">
    <property type="entry name" value="Epimerase"/>
    <property type="match status" value="1"/>
</dbReference>
<accession>A0A1H0ZZR2</accession>
<protein>
    <submittedName>
        <fullName evidence="2">UDP-glucose 4-epimerase</fullName>
    </submittedName>
</protein>
<proteinExistence type="predicted"/>
<dbReference type="InterPro" id="IPR001509">
    <property type="entry name" value="Epimerase_deHydtase"/>
</dbReference>
<keyword evidence="3" id="KW-1185">Reference proteome</keyword>
<feature type="domain" description="NAD-dependent epimerase/dehydratase" evidence="1">
    <location>
        <begin position="5"/>
        <end position="227"/>
    </location>
</feature>
<evidence type="ECO:0000313" key="3">
    <source>
        <dbReference type="Proteomes" id="UP000183487"/>
    </source>
</evidence>
<dbReference type="InterPro" id="IPR050177">
    <property type="entry name" value="Lipid_A_modif_metabolic_enz"/>
</dbReference>
<dbReference type="RefSeq" id="WP_074763229.1">
    <property type="nucleotide sequence ID" value="NZ_FNKP01000001.1"/>
</dbReference>
<dbReference type="CDD" id="cd05232">
    <property type="entry name" value="UDP_G4E_4_SDR_e"/>
    <property type="match status" value="1"/>
</dbReference>
<dbReference type="PANTHER" id="PTHR43245">
    <property type="entry name" value="BIFUNCTIONAL POLYMYXIN RESISTANCE PROTEIN ARNA"/>
    <property type="match status" value="1"/>
</dbReference>
<dbReference type="OrthoDB" id="9801056at2"/>
<dbReference type="Proteomes" id="UP000183487">
    <property type="component" value="Unassembled WGS sequence"/>
</dbReference>
<dbReference type="EMBL" id="FNKP01000001">
    <property type="protein sequence ID" value="SDQ32905.1"/>
    <property type="molecule type" value="Genomic_DNA"/>
</dbReference>
<evidence type="ECO:0000313" key="2">
    <source>
        <dbReference type="EMBL" id="SDQ32905.1"/>
    </source>
</evidence>
<dbReference type="InterPro" id="IPR036291">
    <property type="entry name" value="NAD(P)-bd_dom_sf"/>
</dbReference>
<dbReference type="PANTHER" id="PTHR43245:SF58">
    <property type="entry name" value="BLL5923 PROTEIN"/>
    <property type="match status" value="1"/>
</dbReference>
<dbReference type="SUPFAM" id="SSF51735">
    <property type="entry name" value="NAD(P)-binding Rossmann-fold domains"/>
    <property type="match status" value="1"/>
</dbReference>
<name>A0A1H0ZZR2_9BURK</name>
<dbReference type="AlphaFoldDB" id="A0A1H0ZZR2"/>
<dbReference type="Gene3D" id="3.40.50.720">
    <property type="entry name" value="NAD(P)-binding Rossmann-like Domain"/>
    <property type="match status" value="1"/>
</dbReference>